<evidence type="ECO:0000259" key="1">
    <source>
        <dbReference type="Pfam" id="PF13524"/>
    </source>
</evidence>
<dbReference type="Proteomes" id="UP000469724">
    <property type="component" value="Unassembled WGS sequence"/>
</dbReference>
<feature type="domain" description="Spore protein YkvP/CgeB glycosyl transferase-like" evidence="1">
    <location>
        <begin position="169"/>
        <end position="276"/>
    </location>
</feature>
<dbReference type="AlphaFoldDB" id="A0A7K3NM87"/>
<name>A0A7K3NM87_9BACT</name>
<dbReference type="RefSeq" id="WP_163302356.1">
    <property type="nucleotide sequence ID" value="NZ_JAAGRQ010000043.1"/>
</dbReference>
<evidence type="ECO:0000313" key="3">
    <source>
        <dbReference type="Proteomes" id="UP000469724"/>
    </source>
</evidence>
<reference evidence="2 3" key="1">
    <citation type="submission" date="2020-02" db="EMBL/GenBank/DDBJ databases">
        <title>Comparative genomics of sulfur disproportionating microorganisms.</title>
        <authorList>
            <person name="Ward L.M."/>
            <person name="Bertran E."/>
            <person name="Johnston D.T."/>
        </authorList>
    </citation>
    <scope>NUCLEOTIDE SEQUENCE [LARGE SCALE GENOMIC DNA]</scope>
    <source>
        <strain evidence="2 3">DSM 3696</strain>
    </source>
</reference>
<dbReference type="EMBL" id="JAAGRQ010000043">
    <property type="protein sequence ID" value="NDY57314.1"/>
    <property type="molecule type" value="Genomic_DNA"/>
</dbReference>
<proteinExistence type="predicted"/>
<comment type="caution">
    <text evidence="2">The sequence shown here is derived from an EMBL/GenBank/DDBJ whole genome shotgun (WGS) entry which is preliminary data.</text>
</comment>
<gene>
    <name evidence="2" type="ORF">G3N56_11230</name>
</gene>
<evidence type="ECO:0000313" key="2">
    <source>
        <dbReference type="EMBL" id="NDY57314.1"/>
    </source>
</evidence>
<dbReference type="InterPro" id="IPR055259">
    <property type="entry name" value="YkvP/CgeB_Glyco_trans-like"/>
</dbReference>
<keyword evidence="3" id="KW-1185">Reference proteome</keyword>
<dbReference type="GO" id="GO:0016740">
    <property type="term" value="F:transferase activity"/>
    <property type="evidence" value="ECO:0007669"/>
    <property type="project" value="UniProtKB-KW"/>
</dbReference>
<accession>A0A7K3NM87</accession>
<sequence>MDYETPLRICLVDGPFRPFLISRGHEVLHLAPPQGVHDIAALLAKHGFTPDILLHTETLGRKVILRGVENLSCQTAFWSVDTHVNSHWQVHYAALFDAAFTTQKHLAPLFARGGREAFWLPWFGTARPFRPFAGRGTEVGFVGRMGEGRPVREQFATLLRRRFDARLASELSFTAMQDFYDDTRLAPNEALFGELNFRLFEAVSSGSLCFTPRTPGLGDLFCDGREVVGYDNGCELAQRLRFYQGHPDLAQALARAGHAALAARHLAEHRGEAWLAALPEAPGRARGDAARLSFALALLGLFETGLFGGLVPEVEADLARLSTDTAAAGGLVRLWRLGGRRDRMLTLCAGMAANRIDDPLLLATAAMAALSAGAFPLARALARGKVRPFAGAGQGGDPRRAVDSPRDICLFAAGIFREAGRVVRPGLVFEADRLVPQTVVEALIVAHTLDERDTGILVALDAALEPFRGTEPTRLGILSSLSLQSGRNWRWPLRLALVNARMFRLDEAAQELALARTLAEEAGEGKRFAAMRDRLFPEAVPEM</sequence>
<organism evidence="2 3">
    <name type="scientific">Desulfolutivibrio sulfodismutans</name>
    <dbReference type="NCBI Taxonomy" id="63561"/>
    <lineage>
        <taxon>Bacteria</taxon>
        <taxon>Pseudomonadati</taxon>
        <taxon>Thermodesulfobacteriota</taxon>
        <taxon>Desulfovibrionia</taxon>
        <taxon>Desulfovibrionales</taxon>
        <taxon>Desulfovibrionaceae</taxon>
        <taxon>Desulfolutivibrio</taxon>
    </lineage>
</organism>
<keyword evidence="2" id="KW-0808">Transferase</keyword>
<protein>
    <submittedName>
        <fullName evidence="2">Glycosyltransferase family 1 protein</fullName>
    </submittedName>
</protein>
<dbReference type="Pfam" id="PF13524">
    <property type="entry name" value="Glyco_trans_1_2"/>
    <property type="match status" value="1"/>
</dbReference>